<feature type="compositionally biased region" description="Polar residues" evidence="5">
    <location>
        <begin position="311"/>
        <end position="320"/>
    </location>
</feature>
<proteinExistence type="predicted"/>
<dbReference type="Pfam" id="PF00003">
    <property type="entry name" value="7tm_3"/>
    <property type="match status" value="1"/>
</dbReference>
<dbReference type="GO" id="GO:0004930">
    <property type="term" value="F:G protein-coupled receptor activity"/>
    <property type="evidence" value="ECO:0007669"/>
    <property type="project" value="InterPro"/>
</dbReference>
<keyword evidence="2 6" id="KW-0812">Transmembrane</keyword>
<comment type="caution">
    <text evidence="8">The sequence shown here is derived from an EMBL/GenBank/DDBJ whole genome shotgun (WGS) entry which is preliminary data.</text>
</comment>
<evidence type="ECO:0000313" key="9">
    <source>
        <dbReference type="Proteomes" id="UP001151516"/>
    </source>
</evidence>
<evidence type="ECO:0000259" key="7">
    <source>
        <dbReference type="Pfam" id="PF00003"/>
    </source>
</evidence>
<feature type="transmembrane region" description="Helical" evidence="6">
    <location>
        <begin position="143"/>
        <end position="166"/>
    </location>
</feature>
<evidence type="ECO:0000256" key="2">
    <source>
        <dbReference type="ARBA" id="ARBA00022692"/>
    </source>
</evidence>
<gene>
    <name evidence="8" type="ORF">IWW39_001778</name>
</gene>
<feature type="compositionally biased region" description="Basic and acidic residues" evidence="5">
    <location>
        <begin position="495"/>
        <end position="513"/>
    </location>
</feature>
<feature type="transmembrane region" description="Helical" evidence="6">
    <location>
        <begin position="261"/>
        <end position="280"/>
    </location>
</feature>
<dbReference type="AlphaFoldDB" id="A0A9W8GMJ2"/>
<dbReference type="EMBL" id="JANBTX010000033">
    <property type="protein sequence ID" value="KAJ2689056.1"/>
    <property type="molecule type" value="Genomic_DNA"/>
</dbReference>
<reference evidence="8" key="1">
    <citation type="submission" date="2022-07" db="EMBL/GenBank/DDBJ databases">
        <title>Phylogenomic reconstructions and comparative analyses of Kickxellomycotina fungi.</title>
        <authorList>
            <person name="Reynolds N.K."/>
            <person name="Stajich J.E."/>
            <person name="Barry K."/>
            <person name="Grigoriev I.V."/>
            <person name="Crous P."/>
            <person name="Smith M.E."/>
        </authorList>
    </citation>
    <scope>NUCLEOTIDE SEQUENCE</scope>
    <source>
        <strain evidence="8">CBS 109367</strain>
    </source>
</reference>
<evidence type="ECO:0000256" key="4">
    <source>
        <dbReference type="ARBA" id="ARBA00023136"/>
    </source>
</evidence>
<sequence length="513" mass="56675">MANVLSFSLTPQEAERLEYYTQTGRYLEPRGAADLAMIIVISTAYFVELLATIFMLWNRSYLPIKAKNPILMALVFVASVLWFAGNLQINGHVPLKDTQLEQCKAIGVWMHILMGVCSVSSLIGFRSFGLYQIFCRNRPYRGPALLISVILTITCMLVFGIITEALPDDLSVKYLEHIDICGFALGYRIGMFALIWVTWIIVALLNWRIRNIKSSFNESREITVACIIVFAVLTFMTVLSISQPRYTAYRALRITATLLNHFAATTIWWLMMAVPLYNCLTNRETYLKQWIYKLRQDGLQRAYHIDAGASKGNSLSSSDHPYNKQHEPESRRHSVHAQIHDKDIGYANANGEFYYGANNEATISEVLAKVCPNAMGGTPCNRSGEGNGGIHLSSSASSLVMHQPPMSAGCGGMSQAVYSSESSSEANSPHRVQSPAAAAAKRPWDKLTSAVGRLGGQPTSPGLKSPIPSPTTARPYIPTSSFPDPAAASQLRLDAAQDSRLNDSYTSDDRRIL</sequence>
<feature type="transmembrane region" description="Helical" evidence="6">
    <location>
        <begin position="109"/>
        <end position="131"/>
    </location>
</feature>
<dbReference type="GO" id="GO:0016020">
    <property type="term" value="C:membrane"/>
    <property type="evidence" value="ECO:0007669"/>
    <property type="project" value="UniProtKB-SubCell"/>
</dbReference>
<feature type="compositionally biased region" description="Basic and acidic residues" evidence="5">
    <location>
        <begin position="321"/>
        <end position="334"/>
    </location>
</feature>
<evidence type="ECO:0000256" key="5">
    <source>
        <dbReference type="SAM" id="MobiDB-lite"/>
    </source>
</evidence>
<organism evidence="8 9">
    <name type="scientific">Coemansia spiralis</name>
    <dbReference type="NCBI Taxonomy" id="417178"/>
    <lineage>
        <taxon>Eukaryota</taxon>
        <taxon>Fungi</taxon>
        <taxon>Fungi incertae sedis</taxon>
        <taxon>Zoopagomycota</taxon>
        <taxon>Kickxellomycotina</taxon>
        <taxon>Kickxellomycetes</taxon>
        <taxon>Kickxellales</taxon>
        <taxon>Kickxellaceae</taxon>
        <taxon>Coemansia</taxon>
    </lineage>
</organism>
<feature type="transmembrane region" description="Helical" evidence="6">
    <location>
        <begin position="221"/>
        <end position="241"/>
    </location>
</feature>
<keyword evidence="4 6" id="KW-0472">Membrane</keyword>
<evidence type="ECO:0000256" key="6">
    <source>
        <dbReference type="SAM" id="Phobius"/>
    </source>
</evidence>
<evidence type="ECO:0000256" key="3">
    <source>
        <dbReference type="ARBA" id="ARBA00022989"/>
    </source>
</evidence>
<feature type="region of interest" description="Disordered" evidence="5">
    <location>
        <begin position="310"/>
        <end position="334"/>
    </location>
</feature>
<feature type="transmembrane region" description="Helical" evidence="6">
    <location>
        <begin position="35"/>
        <end position="57"/>
    </location>
</feature>
<keyword evidence="9" id="KW-1185">Reference proteome</keyword>
<feature type="region of interest" description="Disordered" evidence="5">
    <location>
        <begin position="401"/>
        <end position="513"/>
    </location>
</feature>
<comment type="subcellular location">
    <subcellularLocation>
        <location evidence="1">Membrane</location>
        <topology evidence="1">Multi-pass membrane protein</topology>
    </subcellularLocation>
</comment>
<evidence type="ECO:0000313" key="8">
    <source>
        <dbReference type="EMBL" id="KAJ2689056.1"/>
    </source>
</evidence>
<feature type="domain" description="G-protein coupled receptors family 3 profile" evidence="7">
    <location>
        <begin position="38"/>
        <end position="264"/>
    </location>
</feature>
<dbReference type="Proteomes" id="UP001151516">
    <property type="component" value="Unassembled WGS sequence"/>
</dbReference>
<dbReference type="InterPro" id="IPR017978">
    <property type="entry name" value="GPCR_3_C"/>
</dbReference>
<keyword evidence="3 6" id="KW-1133">Transmembrane helix</keyword>
<feature type="transmembrane region" description="Helical" evidence="6">
    <location>
        <begin position="186"/>
        <end position="209"/>
    </location>
</feature>
<feature type="transmembrane region" description="Helical" evidence="6">
    <location>
        <begin position="69"/>
        <end position="89"/>
    </location>
</feature>
<name>A0A9W8GMJ2_9FUNG</name>
<accession>A0A9W8GMJ2</accession>
<protein>
    <recommendedName>
        <fullName evidence="7">G-protein coupled receptors family 3 profile domain-containing protein</fullName>
    </recommendedName>
</protein>
<evidence type="ECO:0000256" key="1">
    <source>
        <dbReference type="ARBA" id="ARBA00004141"/>
    </source>
</evidence>
<dbReference type="OrthoDB" id="5548522at2759"/>